<name>A0A0V1KLL2_9BILA</name>
<dbReference type="AlphaFoldDB" id="A0A0V1KLL2"/>
<organism evidence="1 2">
    <name type="scientific">Trichinella nativa</name>
    <dbReference type="NCBI Taxonomy" id="6335"/>
    <lineage>
        <taxon>Eukaryota</taxon>
        <taxon>Metazoa</taxon>
        <taxon>Ecdysozoa</taxon>
        <taxon>Nematoda</taxon>
        <taxon>Enoplea</taxon>
        <taxon>Dorylaimia</taxon>
        <taxon>Trichinellida</taxon>
        <taxon>Trichinellidae</taxon>
        <taxon>Trichinella</taxon>
    </lineage>
</organism>
<accession>A0A0V1KLL2</accession>
<evidence type="ECO:0000313" key="1">
    <source>
        <dbReference type="EMBL" id="KRZ48184.1"/>
    </source>
</evidence>
<keyword evidence="2" id="KW-1185">Reference proteome</keyword>
<sequence>MDDFWRNFYKADGQNIHSLVVKINELIPTHKRFEAEHNFHLFNTVQRLQIIKSDALHKRVPIFVFMLRGPQ</sequence>
<comment type="caution">
    <text evidence="1">The sequence shown here is derived from an EMBL/GenBank/DDBJ whole genome shotgun (WGS) entry which is preliminary data.</text>
</comment>
<proteinExistence type="predicted"/>
<reference evidence="1 2" key="1">
    <citation type="submission" date="2015-05" db="EMBL/GenBank/DDBJ databases">
        <title>Evolution of Trichinella species and genotypes.</title>
        <authorList>
            <person name="Korhonen P.K."/>
            <person name="Edoardo P."/>
            <person name="Giuseppe L.R."/>
            <person name="Gasser R.B."/>
        </authorList>
    </citation>
    <scope>NUCLEOTIDE SEQUENCE [LARGE SCALE GENOMIC DNA]</scope>
    <source>
        <strain evidence="1">ISS10</strain>
    </source>
</reference>
<protein>
    <submittedName>
        <fullName evidence="1">Uncharacterized protein</fullName>
    </submittedName>
</protein>
<gene>
    <name evidence="1" type="ORF">T02_7118</name>
</gene>
<dbReference type="Proteomes" id="UP000054721">
    <property type="component" value="Unassembled WGS sequence"/>
</dbReference>
<evidence type="ECO:0000313" key="2">
    <source>
        <dbReference type="Proteomes" id="UP000054721"/>
    </source>
</evidence>
<dbReference type="EMBL" id="JYDW01000452">
    <property type="protein sequence ID" value="KRZ48184.1"/>
    <property type="molecule type" value="Genomic_DNA"/>
</dbReference>